<gene>
    <name evidence="1" type="ORF">UFOPK1961_01012</name>
</gene>
<name>A0A6J6JDL8_9ZZZZ</name>
<dbReference type="AlphaFoldDB" id="A0A6J6JDL8"/>
<evidence type="ECO:0000313" key="1">
    <source>
        <dbReference type="EMBL" id="CAB4635020.1"/>
    </source>
</evidence>
<organism evidence="1">
    <name type="scientific">freshwater metagenome</name>
    <dbReference type="NCBI Taxonomy" id="449393"/>
    <lineage>
        <taxon>unclassified sequences</taxon>
        <taxon>metagenomes</taxon>
        <taxon>ecological metagenomes</taxon>
    </lineage>
</organism>
<sequence length="136" mass="14911">MNEDDIASASGLDFRSNGIESDALASLDAVAMKDDAPTDESIQRNLIDFCGVIVEVEWRVDVCSTLATYLNRYEVEPVLGNRRVLSDVRNGVTGIDHGLGGDFSGKVYDTNYLHEKKLLPVGQERNSMASHCFANI</sequence>
<accession>A0A6J6JDL8</accession>
<dbReference type="EMBL" id="CAEZVJ010000133">
    <property type="protein sequence ID" value="CAB4635020.1"/>
    <property type="molecule type" value="Genomic_DNA"/>
</dbReference>
<reference evidence="1" key="1">
    <citation type="submission" date="2020-05" db="EMBL/GenBank/DDBJ databases">
        <authorList>
            <person name="Chiriac C."/>
            <person name="Salcher M."/>
            <person name="Ghai R."/>
            <person name="Kavagutti S V."/>
        </authorList>
    </citation>
    <scope>NUCLEOTIDE SEQUENCE</scope>
</reference>
<protein>
    <submittedName>
        <fullName evidence="1">Unannotated protein</fullName>
    </submittedName>
</protein>
<proteinExistence type="predicted"/>